<proteinExistence type="predicted"/>
<protein>
    <submittedName>
        <fullName evidence="1">Uncharacterized protein</fullName>
    </submittedName>
</protein>
<dbReference type="EMBL" id="ASPP01021234">
    <property type="protein sequence ID" value="ETO12652.1"/>
    <property type="molecule type" value="Genomic_DNA"/>
</dbReference>
<reference evidence="1 2" key="1">
    <citation type="journal article" date="2013" name="Curr. Biol.">
        <title>The Genome of the Foraminiferan Reticulomyxa filosa.</title>
        <authorList>
            <person name="Glockner G."/>
            <person name="Hulsmann N."/>
            <person name="Schleicher M."/>
            <person name="Noegel A.A."/>
            <person name="Eichinger L."/>
            <person name="Gallinger C."/>
            <person name="Pawlowski J."/>
            <person name="Sierra R."/>
            <person name="Euteneuer U."/>
            <person name="Pillet L."/>
            <person name="Moustafa A."/>
            <person name="Platzer M."/>
            <person name="Groth M."/>
            <person name="Szafranski K."/>
            <person name="Schliwa M."/>
        </authorList>
    </citation>
    <scope>NUCLEOTIDE SEQUENCE [LARGE SCALE GENOMIC DNA]</scope>
</reference>
<organism evidence="1 2">
    <name type="scientific">Reticulomyxa filosa</name>
    <dbReference type="NCBI Taxonomy" id="46433"/>
    <lineage>
        <taxon>Eukaryota</taxon>
        <taxon>Sar</taxon>
        <taxon>Rhizaria</taxon>
        <taxon>Retaria</taxon>
        <taxon>Foraminifera</taxon>
        <taxon>Monothalamids</taxon>
        <taxon>Reticulomyxidae</taxon>
        <taxon>Reticulomyxa</taxon>
    </lineage>
</organism>
<dbReference type="Proteomes" id="UP000023152">
    <property type="component" value="Unassembled WGS sequence"/>
</dbReference>
<evidence type="ECO:0000313" key="1">
    <source>
        <dbReference type="EMBL" id="ETO12652.1"/>
    </source>
</evidence>
<comment type="caution">
    <text evidence="1">The sequence shown here is derived from an EMBL/GenBank/DDBJ whole genome shotgun (WGS) entry which is preliminary data.</text>
</comment>
<keyword evidence="2" id="KW-1185">Reference proteome</keyword>
<evidence type="ECO:0000313" key="2">
    <source>
        <dbReference type="Proteomes" id="UP000023152"/>
    </source>
</evidence>
<accession>X6MGU7</accession>
<sequence length="163" mass="19293">MKKGIKICSIKYTKEKQCVLLASRLCRLKKNFLIKKSVVSNRKEFKILVENEKDGYEIGVTVNGDMKVKEVKKVMADVMKSTLDFPLWTARGMLTDEDVSNKRKIFIFLSLKSMFYLTFKICLCKHLYKPENIKRLSNRFNDKVFCLPKTERSVFLLYCYYFH</sequence>
<gene>
    <name evidence="1" type="ORF">RFI_24723</name>
</gene>
<dbReference type="AlphaFoldDB" id="X6MGU7"/>
<name>X6MGU7_RETFI</name>